<proteinExistence type="predicted"/>
<dbReference type="Gene3D" id="1.25.40.10">
    <property type="entry name" value="Tetratricopeptide repeat domain"/>
    <property type="match status" value="4"/>
</dbReference>
<comment type="caution">
    <text evidence="1">The sequence shown here is derived from an EMBL/GenBank/DDBJ whole genome shotgun (WGS) entry which is preliminary data.</text>
</comment>
<reference evidence="1 2" key="1">
    <citation type="submission" date="2016-08" db="EMBL/GenBank/DDBJ databases">
        <title>A Parts List for Fungal Cellulosomes Revealed by Comparative Genomics.</title>
        <authorList>
            <consortium name="DOE Joint Genome Institute"/>
            <person name="Haitjema C.H."/>
            <person name="Gilmore S.P."/>
            <person name="Henske J.K."/>
            <person name="Solomon K.V."/>
            <person name="De Groot R."/>
            <person name="Kuo A."/>
            <person name="Mondo S.J."/>
            <person name="Salamov A.A."/>
            <person name="Labutti K."/>
            <person name="Zhao Z."/>
            <person name="Chiniquy J."/>
            <person name="Barry K."/>
            <person name="Brewer H.M."/>
            <person name="Purvine S.O."/>
            <person name="Wright A.T."/>
            <person name="Boxma B."/>
            <person name="Van Alen T."/>
            <person name="Hackstein J.H."/>
            <person name="Baker S.E."/>
            <person name="Grigoriev I.V."/>
            <person name="O'Malley M.A."/>
        </authorList>
    </citation>
    <scope>NUCLEOTIDE SEQUENCE [LARGE SCALE GENOMIC DNA]</scope>
    <source>
        <strain evidence="1 2">G1</strain>
    </source>
</reference>
<dbReference type="InterPro" id="IPR006597">
    <property type="entry name" value="Sel1-like"/>
</dbReference>
<dbReference type="SMART" id="SM00671">
    <property type="entry name" value="SEL1"/>
    <property type="match status" value="11"/>
</dbReference>
<accession>A0A1Y2F9M0</accession>
<feature type="non-terminal residue" evidence="1">
    <location>
        <position position="1"/>
    </location>
</feature>
<dbReference type="AlphaFoldDB" id="A0A1Y2F9M0"/>
<dbReference type="SUPFAM" id="SSF81901">
    <property type="entry name" value="HCP-like"/>
    <property type="match status" value="3"/>
</dbReference>
<protein>
    <submittedName>
        <fullName evidence="1">HCP-like protein</fullName>
    </submittedName>
</protein>
<dbReference type="PANTHER" id="PTHR43628">
    <property type="entry name" value="ACTIVATOR OF C KINASE PROTEIN 1-RELATED"/>
    <property type="match status" value="1"/>
</dbReference>
<evidence type="ECO:0000313" key="1">
    <source>
        <dbReference type="EMBL" id="ORY80589.1"/>
    </source>
</evidence>
<gene>
    <name evidence="1" type="ORF">LY90DRAFT_621768</name>
</gene>
<dbReference type="EMBL" id="MCOG01000012">
    <property type="protein sequence ID" value="ORY80589.1"/>
    <property type="molecule type" value="Genomic_DNA"/>
</dbReference>
<keyword evidence="2" id="KW-1185">Reference proteome</keyword>
<dbReference type="STRING" id="1754190.A0A1Y2F9M0"/>
<dbReference type="Pfam" id="PF08238">
    <property type="entry name" value="Sel1"/>
    <property type="match status" value="11"/>
</dbReference>
<sequence>NINNDTLNSTINDLDYCDNICNLCSIVKVYNELASYRWCLKSAHQNNPFAQCMLGHFFRKGIKLVLMNKKTNELIIEYILKKSLKESVMCYRRSAENGYPEGQYYFGLCFEEGIGIPLNYKQAVYWYRIAGDNGYGLASYHLGKCYQRGFGVPVDMDKARYWVYMSAQQEFDKGQYLLGWLYESEDKKDEAIYWYKKAAKLNNLDAMNNLGRCYLDGNEDNEQYEKGIKWLTKAAEKGHGNAQNNLGWWVKDPKKSFYWFLKAACQGFSCSQNNLAWCYQEGCGVEKNEILAVKWYKKAISKHNLFSKTHIGWCYQNGIGVERNEKLAFKWYKGAAREDHIPAKEILGWCYWYGIGTSINYKKAIKIFKSITIKHNYQLPSMDTINQIENSYLNSKDERFKNKKDWWFGKEAEAKVMSSDMYILGIQKKLGLNGVKKNLNEAFRWFVFSASLGFELAQFEVGMCYKDGIGTKKNLLKSKCWFEKSYERRIYEAGKILKFFYQCHKRFNRKKKETEEIQYKLRKRIIIINLFKRLKQIKSMLPLKKDCLII</sequence>
<dbReference type="InterPro" id="IPR011990">
    <property type="entry name" value="TPR-like_helical_dom_sf"/>
</dbReference>
<dbReference type="OrthoDB" id="442451at2759"/>
<dbReference type="Proteomes" id="UP000193920">
    <property type="component" value="Unassembled WGS sequence"/>
</dbReference>
<evidence type="ECO:0000313" key="2">
    <source>
        <dbReference type="Proteomes" id="UP000193920"/>
    </source>
</evidence>
<organism evidence="1 2">
    <name type="scientific">Neocallimastix californiae</name>
    <dbReference type="NCBI Taxonomy" id="1754190"/>
    <lineage>
        <taxon>Eukaryota</taxon>
        <taxon>Fungi</taxon>
        <taxon>Fungi incertae sedis</taxon>
        <taxon>Chytridiomycota</taxon>
        <taxon>Chytridiomycota incertae sedis</taxon>
        <taxon>Neocallimastigomycetes</taxon>
        <taxon>Neocallimastigales</taxon>
        <taxon>Neocallimastigaceae</taxon>
        <taxon>Neocallimastix</taxon>
    </lineage>
</organism>
<name>A0A1Y2F9M0_9FUNG</name>
<dbReference type="InterPro" id="IPR052945">
    <property type="entry name" value="Mitotic_Regulator"/>
</dbReference>
<dbReference type="PANTHER" id="PTHR43628:SF1">
    <property type="entry name" value="CHITIN SYNTHASE REGULATORY FACTOR 2-RELATED"/>
    <property type="match status" value="1"/>
</dbReference>